<dbReference type="InterPro" id="IPR041474">
    <property type="entry name" value="NicS_C"/>
</dbReference>
<organism evidence="4 5">
    <name type="scientific">Pseudooceanicola spongiae</name>
    <dbReference type="NCBI Taxonomy" id="2613965"/>
    <lineage>
        <taxon>Bacteria</taxon>
        <taxon>Pseudomonadati</taxon>
        <taxon>Pseudomonadota</taxon>
        <taxon>Alphaproteobacteria</taxon>
        <taxon>Rhodobacterales</taxon>
        <taxon>Paracoccaceae</taxon>
        <taxon>Pseudooceanicola</taxon>
    </lineage>
</organism>
<evidence type="ECO:0000313" key="4">
    <source>
        <dbReference type="EMBL" id="QOL83088.1"/>
    </source>
</evidence>
<dbReference type="SUPFAM" id="SSF48498">
    <property type="entry name" value="Tetracyclin repressor-like, C-terminal domain"/>
    <property type="match status" value="1"/>
</dbReference>
<accession>A0A7L9WUA3</accession>
<dbReference type="InterPro" id="IPR050109">
    <property type="entry name" value="HTH-type_TetR-like_transc_reg"/>
</dbReference>
<dbReference type="GO" id="GO:0003677">
    <property type="term" value="F:DNA binding"/>
    <property type="evidence" value="ECO:0007669"/>
    <property type="project" value="UniProtKB-UniRule"/>
</dbReference>
<dbReference type="EMBL" id="CP045201">
    <property type="protein sequence ID" value="QOL83088.1"/>
    <property type="molecule type" value="Genomic_DNA"/>
</dbReference>
<dbReference type="Gene3D" id="1.10.357.10">
    <property type="entry name" value="Tetracycline Repressor, domain 2"/>
    <property type="match status" value="1"/>
</dbReference>
<dbReference type="PROSITE" id="PS50977">
    <property type="entry name" value="HTH_TETR_2"/>
    <property type="match status" value="1"/>
</dbReference>
<evidence type="ECO:0000256" key="1">
    <source>
        <dbReference type="ARBA" id="ARBA00023125"/>
    </source>
</evidence>
<dbReference type="Proteomes" id="UP000594118">
    <property type="component" value="Chromosome"/>
</dbReference>
<dbReference type="PANTHER" id="PTHR30328:SF54">
    <property type="entry name" value="HTH-TYPE TRANSCRIPTIONAL REPRESSOR SCO4008"/>
    <property type="match status" value="1"/>
</dbReference>
<feature type="domain" description="HTH tetR-type" evidence="3">
    <location>
        <begin position="16"/>
        <end position="76"/>
    </location>
</feature>
<dbReference type="PANTHER" id="PTHR30328">
    <property type="entry name" value="TRANSCRIPTIONAL REPRESSOR"/>
    <property type="match status" value="1"/>
</dbReference>
<evidence type="ECO:0000313" key="5">
    <source>
        <dbReference type="Proteomes" id="UP000594118"/>
    </source>
</evidence>
<proteinExistence type="predicted"/>
<dbReference type="InterPro" id="IPR001647">
    <property type="entry name" value="HTH_TetR"/>
</dbReference>
<keyword evidence="5" id="KW-1185">Reference proteome</keyword>
<protein>
    <submittedName>
        <fullName evidence="4">TetR family transcriptional regulator</fullName>
    </submittedName>
</protein>
<dbReference type="Pfam" id="PF17938">
    <property type="entry name" value="TetR_C_29"/>
    <property type="match status" value="1"/>
</dbReference>
<dbReference type="Pfam" id="PF00440">
    <property type="entry name" value="TetR_N"/>
    <property type="match status" value="1"/>
</dbReference>
<evidence type="ECO:0000256" key="2">
    <source>
        <dbReference type="PROSITE-ProRule" id="PRU00335"/>
    </source>
</evidence>
<reference evidence="4 5" key="1">
    <citation type="submission" date="2019-10" db="EMBL/GenBank/DDBJ databases">
        <title>Pseudopuniceibacterium sp. HQ09 islated from Antarctica.</title>
        <authorList>
            <person name="Liao L."/>
            <person name="Su S."/>
            <person name="Chen B."/>
            <person name="Yu Y."/>
        </authorList>
    </citation>
    <scope>NUCLEOTIDE SEQUENCE [LARGE SCALE GENOMIC DNA]</scope>
    <source>
        <strain evidence="4 5">HQ09</strain>
    </source>
</reference>
<dbReference type="InterPro" id="IPR009057">
    <property type="entry name" value="Homeodomain-like_sf"/>
</dbReference>
<dbReference type="PRINTS" id="PR00455">
    <property type="entry name" value="HTHTETR"/>
</dbReference>
<dbReference type="InterPro" id="IPR036271">
    <property type="entry name" value="Tet_transcr_reg_TetR-rel_C_sf"/>
</dbReference>
<dbReference type="KEGG" id="pshq:F3W81_03740"/>
<dbReference type="SUPFAM" id="SSF46689">
    <property type="entry name" value="Homeodomain-like"/>
    <property type="match status" value="1"/>
</dbReference>
<gene>
    <name evidence="4" type="ORF">F3W81_03740</name>
</gene>
<evidence type="ECO:0000259" key="3">
    <source>
        <dbReference type="PROSITE" id="PS50977"/>
    </source>
</evidence>
<feature type="DNA-binding region" description="H-T-H motif" evidence="2">
    <location>
        <begin position="39"/>
        <end position="58"/>
    </location>
</feature>
<sequence length="220" mass="24607">MNEQEKSKSGWKQNPEAVQRDIIAAAILEFAKSGFSSAKIDDIAARTKTSKRMIYYYFGDKEGLYIQALEAAYGSVRVGERALNLDGMPPLQALERLVAFTFDHHRRNPDFIRMVMIENVHHAEHLRRSKVVRDVNLGAISRLQGLIERGEADGSFRPGLNATELHWQISALSVFNVSNKPTFSALYGKSLFTAAGQKSLRERAAEMILAAVRNSEGPTR</sequence>
<name>A0A7L9WUA3_9RHOB</name>
<dbReference type="AlphaFoldDB" id="A0A7L9WUA3"/>
<keyword evidence="1 2" id="KW-0238">DNA-binding</keyword>